<reference evidence="1" key="1">
    <citation type="submission" date="2023-12" db="EMBL/GenBank/DDBJ databases">
        <title>Genome assembly of Anisodus tanguticus.</title>
        <authorList>
            <person name="Wang Y.-J."/>
        </authorList>
    </citation>
    <scope>NUCLEOTIDE SEQUENCE</scope>
    <source>
        <strain evidence="1">KB-2021</strain>
        <tissue evidence="1">Leaf</tissue>
    </source>
</reference>
<evidence type="ECO:0000313" key="1">
    <source>
        <dbReference type="EMBL" id="KAK4352310.1"/>
    </source>
</evidence>
<comment type="caution">
    <text evidence="1">The sequence shown here is derived from an EMBL/GenBank/DDBJ whole genome shotgun (WGS) entry which is preliminary data.</text>
</comment>
<sequence>MSKLLQQLHRMFDSCKHLLSVGVDSKRHSTEDVVRSFSIAKSGARTSLDDHNDLTGDIVVKSGMRKSFDVFRGTLKEFELKDFFRASCFGYFLELPVGIVARFPMKIVYELMKCCALVACPDSWKVINVIPCFFVTLESESNALIDQFKVELDGVTTITRESSDVDGAGGDGGVVDDAGVGDVVGVDVGGGGGVDDVVTYGDGARDDDDFHGGFSGGVGGYTLLSSRFSYVGVGTSSVPSCACQCETCKKRMNELIKKIEELSKAQIDNNTLIHKLISKRGVNLSKRLLEPYTPIEFRKNWRAITKALANISSRKSA</sequence>
<accession>A0AAE1RHC6</accession>
<dbReference type="Proteomes" id="UP001291623">
    <property type="component" value="Unassembled WGS sequence"/>
</dbReference>
<evidence type="ECO:0000313" key="2">
    <source>
        <dbReference type="Proteomes" id="UP001291623"/>
    </source>
</evidence>
<dbReference type="AlphaFoldDB" id="A0AAE1RHC6"/>
<proteinExistence type="predicted"/>
<keyword evidence="2" id="KW-1185">Reference proteome</keyword>
<gene>
    <name evidence="1" type="ORF">RND71_027828</name>
</gene>
<dbReference type="EMBL" id="JAVYJV010000015">
    <property type="protein sequence ID" value="KAK4352310.1"/>
    <property type="molecule type" value="Genomic_DNA"/>
</dbReference>
<protein>
    <submittedName>
        <fullName evidence="1">Uncharacterized protein</fullName>
    </submittedName>
</protein>
<organism evidence="1 2">
    <name type="scientific">Anisodus tanguticus</name>
    <dbReference type="NCBI Taxonomy" id="243964"/>
    <lineage>
        <taxon>Eukaryota</taxon>
        <taxon>Viridiplantae</taxon>
        <taxon>Streptophyta</taxon>
        <taxon>Embryophyta</taxon>
        <taxon>Tracheophyta</taxon>
        <taxon>Spermatophyta</taxon>
        <taxon>Magnoliopsida</taxon>
        <taxon>eudicotyledons</taxon>
        <taxon>Gunneridae</taxon>
        <taxon>Pentapetalae</taxon>
        <taxon>asterids</taxon>
        <taxon>lamiids</taxon>
        <taxon>Solanales</taxon>
        <taxon>Solanaceae</taxon>
        <taxon>Solanoideae</taxon>
        <taxon>Hyoscyameae</taxon>
        <taxon>Anisodus</taxon>
    </lineage>
</organism>
<name>A0AAE1RHC6_9SOLA</name>